<protein>
    <submittedName>
        <fullName evidence="1">Thioesterase superfamily protein</fullName>
    </submittedName>
</protein>
<dbReference type="GO" id="GO:0047617">
    <property type="term" value="F:fatty acyl-CoA hydrolase activity"/>
    <property type="evidence" value="ECO:0007669"/>
    <property type="project" value="TreeGrafter"/>
</dbReference>
<dbReference type="InterPro" id="IPR029069">
    <property type="entry name" value="HotDog_dom_sf"/>
</dbReference>
<sequence length="195" mass="23155">MYFFYLLDDELAQEQWSLLYPKRREKKKYPPYQINLSEVTMKANYIENFEEWKQEFFFSAPVQVRFSETDMFGHVNNTVPIAYFEFARIEFMKEMGLMQRWLEDGSELFPVVADMQVDFIQQVFFDEKLDVHVKISRVGTSSVDVHYWTVNEKAETCFTGRGAIVQISKQTGKGYPWTEQDIEMLRSEQLATAKK</sequence>
<dbReference type="Pfam" id="PF13279">
    <property type="entry name" value="4HBT_2"/>
    <property type="match status" value="1"/>
</dbReference>
<dbReference type="SUPFAM" id="SSF54637">
    <property type="entry name" value="Thioesterase/thiol ester dehydrase-isomerase"/>
    <property type="match status" value="1"/>
</dbReference>
<proteinExistence type="predicted"/>
<gene>
    <name evidence="1" type="ORF">A1A1_15074</name>
</gene>
<dbReference type="CDD" id="cd00586">
    <property type="entry name" value="4HBT"/>
    <property type="match status" value="1"/>
</dbReference>
<comment type="caution">
    <text evidence="1">The sequence shown here is derived from an EMBL/GenBank/DDBJ whole genome shotgun (WGS) entry which is preliminary data.</text>
</comment>
<dbReference type="EMBL" id="AJYB01000059">
    <property type="protein sequence ID" value="EIM05649.1"/>
    <property type="molecule type" value="Genomic_DNA"/>
</dbReference>
<dbReference type="PANTHER" id="PTHR31793:SF24">
    <property type="entry name" value="LONG-CHAIN ACYL-COA THIOESTERASE FADM"/>
    <property type="match status" value="1"/>
</dbReference>
<evidence type="ECO:0000313" key="2">
    <source>
        <dbReference type="Proteomes" id="UP000004725"/>
    </source>
</evidence>
<reference evidence="1 2" key="1">
    <citation type="journal article" date="2012" name="J. Bacteriol.">
        <title>Genome Sequence of the Antarctic Psychrophile Bacterium Planococcus antarcticus DSM 14505.</title>
        <authorList>
            <person name="Margolles A."/>
            <person name="Gueimonde M."/>
            <person name="Sanchez B."/>
        </authorList>
    </citation>
    <scope>NUCLEOTIDE SEQUENCE [LARGE SCALE GENOMIC DNA]</scope>
    <source>
        <strain evidence="1 2">DSM 14505</strain>
    </source>
</reference>
<dbReference type="Gene3D" id="3.10.129.10">
    <property type="entry name" value="Hotdog Thioesterase"/>
    <property type="match status" value="1"/>
</dbReference>
<dbReference type="InterPro" id="IPR050563">
    <property type="entry name" value="4-hydroxybenzoyl-CoA_TE"/>
</dbReference>
<name>A0AA87IJA0_9BACL</name>
<evidence type="ECO:0000313" key="1">
    <source>
        <dbReference type="EMBL" id="EIM05649.1"/>
    </source>
</evidence>
<dbReference type="PANTHER" id="PTHR31793">
    <property type="entry name" value="4-HYDROXYBENZOYL-COA THIOESTERASE FAMILY MEMBER"/>
    <property type="match status" value="1"/>
</dbReference>
<accession>A0AA87IJA0</accession>
<organism evidence="1 2">
    <name type="scientific">Planococcus antarcticus DSM 14505</name>
    <dbReference type="NCBI Taxonomy" id="1185653"/>
    <lineage>
        <taxon>Bacteria</taxon>
        <taxon>Bacillati</taxon>
        <taxon>Bacillota</taxon>
        <taxon>Bacilli</taxon>
        <taxon>Bacillales</taxon>
        <taxon>Caryophanaceae</taxon>
        <taxon>Planococcus</taxon>
    </lineage>
</organism>
<dbReference type="AlphaFoldDB" id="A0AA87IJA0"/>
<dbReference type="Proteomes" id="UP000004725">
    <property type="component" value="Unassembled WGS sequence"/>
</dbReference>